<accession>A0A918XB47</accession>
<evidence type="ECO:0000256" key="1">
    <source>
        <dbReference type="SAM" id="MobiDB-lite"/>
    </source>
</evidence>
<organism evidence="3 4">
    <name type="scientific">Nocardiopsis kunsanensis</name>
    <dbReference type="NCBI Taxonomy" id="141693"/>
    <lineage>
        <taxon>Bacteria</taxon>
        <taxon>Bacillati</taxon>
        <taxon>Actinomycetota</taxon>
        <taxon>Actinomycetes</taxon>
        <taxon>Streptosporangiales</taxon>
        <taxon>Nocardiopsidaceae</taxon>
        <taxon>Nocardiopsis</taxon>
    </lineage>
</organism>
<keyword evidence="4" id="KW-1185">Reference proteome</keyword>
<proteinExistence type="predicted"/>
<feature type="transmembrane region" description="Helical" evidence="2">
    <location>
        <begin position="12"/>
        <end position="31"/>
    </location>
</feature>
<name>A0A918XB47_9ACTN</name>
<dbReference type="Proteomes" id="UP000654947">
    <property type="component" value="Unassembled WGS sequence"/>
</dbReference>
<evidence type="ECO:0000256" key="2">
    <source>
        <dbReference type="SAM" id="Phobius"/>
    </source>
</evidence>
<feature type="region of interest" description="Disordered" evidence="1">
    <location>
        <begin position="170"/>
        <end position="208"/>
    </location>
</feature>
<feature type="transmembrane region" description="Helical" evidence="2">
    <location>
        <begin position="43"/>
        <end position="61"/>
    </location>
</feature>
<keyword evidence="2" id="KW-1133">Transmembrane helix</keyword>
<protein>
    <submittedName>
        <fullName evidence="3">Uncharacterized protein</fullName>
    </submittedName>
</protein>
<evidence type="ECO:0000313" key="4">
    <source>
        <dbReference type="Proteomes" id="UP000654947"/>
    </source>
</evidence>
<reference evidence="3 4" key="1">
    <citation type="journal article" date="2014" name="Int. J. Syst. Evol. Microbiol.">
        <title>Complete genome sequence of Corynebacterium casei LMG S-19264T (=DSM 44701T), isolated from a smear-ripened cheese.</title>
        <authorList>
            <consortium name="US DOE Joint Genome Institute (JGI-PGF)"/>
            <person name="Walter F."/>
            <person name="Albersmeier A."/>
            <person name="Kalinowski J."/>
            <person name="Ruckert C."/>
        </authorList>
    </citation>
    <scope>NUCLEOTIDE SEQUENCE [LARGE SCALE GENOMIC DNA]</scope>
    <source>
        <strain evidence="3 4">KCTC 19473</strain>
    </source>
</reference>
<dbReference type="EMBL" id="BMXL01000007">
    <property type="protein sequence ID" value="GHD23915.1"/>
    <property type="molecule type" value="Genomic_DNA"/>
</dbReference>
<dbReference type="AlphaFoldDB" id="A0A918XB47"/>
<keyword evidence="2" id="KW-0472">Membrane</keyword>
<comment type="caution">
    <text evidence="3">The sequence shown here is derived from an EMBL/GenBank/DDBJ whole genome shotgun (WGS) entry which is preliminary data.</text>
</comment>
<feature type="transmembrane region" description="Helical" evidence="2">
    <location>
        <begin position="68"/>
        <end position="86"/>
    </location>
</feature>
<gene>
    <name evidence="3" type="ORF">GCM10007147_19690</name>
</gene>
<sequence length="208" mass="21616">MPRFDHVRPAHGTLHLLRTAFLAGASTGIAYGGHNLWAPEPASTGGFLAATAFLFPVLLFFTRSLRGMGDIFAVLAASQTGIHLILQSSGGPDHGLLLHGAQHSGHGLLAHVLGFAPGMLIAHLWAALLAAALLAHGEAALWALASLLTRWLPRGPRPRVPVVPRPVALPLSPGLPPSPVDLSTHGPRGPPGQVLPCAEPDPAHAVRP</sequence>
<evidence type="ECO:0000313" key="3">
    <source>
        <dbReference type="EMBL" id="GHD23915.1"/>
    </source>
</evidence>
<keyword evidence="2" id="KW-0812">Transmembrane</keyword>